<organism evidence="11 12">
    <name type="scientific">Cytophaga hutchinsonii (strain ATCC 33406 / DSM 1761 / CIP 103989 / NBRC 15051 / NCIMB 9469 / D465)</name>
    <dbReference type="NCBI Taxonomy" id="269798"/>
    <lineage>
        <taxon>Bacteria</taxon>
        <taxon>Pseudomonadati</taxon>
        <taxon>Bacteroidota</taxon>
        <taxon>Cytophagia</taxon>
        <taxon>Cytophagales</taxon>
        <taxon>Cytophagaceae</taxon>
        <taxon>Cytophaga</taxon>
    </lineage>
</organism>
<dbReference type="PANTHER" id="PTHR30616">
    <property type="entry name" value="UNCHARACTERIZED PROTEIN YFIH"/>
    <property type="match status" value="1"/>
</dbReference>
<dbReference type="InterPro" id="IPR038371">
    <property type="entry name" value="Cu_polyphenol_OxRdtase_sf"/>
</dbReference>
<keyword evidence="3" id="KW-0808">Transferase</keyword>
<dbReference type="EMBL" id="CP000383">
    <property type="protein sequence ID" value="ABG58921.1"/>
    <property type="molecule type" value="Genomic_DNA"/>
</dbReference>
<dbReference type="GO" id="GO:0017061">
    <property type="term" value="F:S-methyl-5-thioadenosine phosphorylase activity"/>
    <property type="evidence" value="ECO:0007669"/>
    <property type="project" value="UniProtKB-EC"/>
</dbReference>
<evidence type="ECO:0000256" key="1">
    <source>
        <dbReference type="ARBA" id="ARBA00000553"/>
    </source>
</evidence>
<comment type="catalytic activity">
    <reaction evidence="8">
        <text>adenosine + phosphate = alpha-D-ribose 1-phosphate + adenine</text>
        <dbReference type="Rhea" id="RHEA:27642"/>
        <dbReference type="ChEBI" id="CHEBI:16335"/>
        <dbReference type="ChEBI" id="CHEBI:16708"/>
        <dbReference type="ChEBI" id="CHEBI:43474"/>
        <dbReference type="ChEBI" id="CHEBI:57720"/>
        <dbReference type="EC" id="2.4.2.1"/>
    </reaction>
    <physiologicalReaction direction="left-to-right" evidence="8">
        <dbReference type="Rhea" id="RHEA:27643"/>
    </physiologicalReaction>
</comment>
<dbReference type="NCBIfam" id="TIGR00726">
    <property type="entry name" value="peptidoglycan editing factor PgeF"/>
    <property type="match status" value="1"/>
</dbReference>
<proteinExistence type="inferred from homology"/>
<sequence length="256" mass="27896">MQQLLIDQQQHWQFTVFNAWPSVKHIVTGRNPHIHRGNIAGLNYGLNVPDDPLAVAQNRTEIAQLLHASDAAVVIPFQTHSNNIAVIDDSNKDHIFENTDALITNVPGIIIGTLSADCVPILLADPVAHVIASIHAGWKGTVSEIAKHTVQRMQKDFNCLPENILAGIGPSISAACYEVGEEVAMHFSDSCKSDSSNGKTCIDLWKANQAQLIEAGLLPEHIEIAGRCTFSNPANFYSARRDGIQTGRMGSFILFN</sequence>
<evidence type="ECO:0000256" key="4">
    <source>
        <dbReference type="ARBA" id="ARBA00022723"/>
    </source>
</evidence>
<evidence type="ECO:0000256" key="6">
    <source>
        <dbReference type="ARBA" id="ARBA00022833"/>
    </source>
</evidence>
<evidence type="ECO:0000256" key="3">
    <source>
        <dbReference type="ARBA" id="ARBA00022679"/>
    </source>
</evidence>
<dbReference type="Gene3D" id="3.60.140.10">
    <property type="entry name" value="CNF1/YfiH-like putative cysteine hydrolases"/>
    <property type="match status" value="1"/>
</dbReference>
<reference evidence="11 12" key="1">
    <citation type="journal article" date="2007" name="Appl. Environ. Microbiol.">
        <title>Genome sequence of the cellulolytic gliding bacterium Cytophaga hutchinsonii.</title>
        <authorList>
            <person name="Xie G."/>
            <person name="Bruce D.C."/>
            <person name="Challacombe J.F."/>
            <person name="Chertkov O."/>
            <person name="Detter J.C."/>
            <person name="Gilna P."/>
            <person name="Han C.S."/>
            <person name="Lucas S."/>
            <person name="Misra M."/>
            <person name="Myers G.L."/>
            <person name="Richardson P."/>
            <person name="Tapia R."/>
            <person name="Thayer N."/>
            <person name="Thompson L.S."/>
            <person name="Brettin T.S."/>
            <person name="Henrissat B."/>
            <person name="Wilson D.B."/>
            <person name="McBride M.J."/>
        </authorList>
    </citation>
    <scope>NUCLEOTIDE SEQUENCE [LARGE SCALE GENOMIC DNA]</scope>
    <source>
        <strain evidence="12">ATCC 33406 / DSM 1761 / CIP 103989 / NBRC 15051 / NCIMB 9469 / D465</strain>
    </source>
</reference>
<evidence type="ECO:0000256" key="10">
    <source>
        <dbReference type="RuleBase" id="RU361274"/>
    </source>
</evidence>
<keyword evidence="6" id="KW-0862">Zinc</keyword>
<evidence type="ECO:0000256" key="5">
    <source>
        <dbReference type="ARBA" id="ARBA00022801"/>
    </source>
</evidence>
<evidence type="ECO:0000313" key="12">
    <source>
        <dbReference type="Proteomes" id="UP000001822"/>
    </source>
</evidence>
<protein>
    <recommendedName>
        <fullName evidence="10">Purine nucleoside phosphorylase</fullName>
    </recommendedName>
</protein>
<evidence type="ECO:0000256" key="7">
    <source>
        <dbReference type="ARBA" id="ARBA00047989"/>
    </source>
</evidence>
<dbReference type="InterPro" id="IPR011324">
    <property type="entry name" value="Cytotoxic_necrot_fac-like_cat"/>
</dbReference>
<keyword evidence="4" id="KW-0479">Metal-binding</keyword>
<name>A0A6N4SRL5_CYTH3</name>
<comment type="catalytic activity">
    <reaction evidence="9">
        <text>S-methyl-5'-thioadenosine + phosphate = 5-(methylsulfanyl)-alpha-D-ribose 1-phosphate + adenine</text>
        <dbReference type="Rhea" id="RHEA:11852"/>
        <dbReference type="ChEBI" id="CHEBI:16708"/>
        <dbReference type="ChEBI" id="CHEBI:17509"/>
        <dbReference type="ChEBI" id="CHEBI:43474"/>
        <dbReference type="ChEBI" id="CHEBI:58533"/>
        <dbReference type="EC" id="2.4.2.28"/>
    </reaction>
    <physiologicalReaction direction="left-to-right" evidence="9">
        <dbReference type="Rhea" id="RHEA:11853"/>
    </physiologicalReaction>
</comment>
<dbReference type="GO" id="GO:0005507">
    <property type="term" value="F:copper ion binding"/>
    <property type="evidence" value="ECO:0007669"/>
    <property type="project" value="TreeGrafter"/>
</dbReference>
<accession>A0A6N4SRL5</accession>
<gene>
    <name evidence="11" type="ordered locus">CHU_1653</name>
</gene>
<dbReference type="GO" id="GO:0016787">
    <property type="term" value="F:hydrolase activity"/>
    <property type="evidence" value="ECO:0007669"/>
    <property type="project" value="UniProtKB-KW"/>
</dbReference>
<keyword evidence="12" id="KW-1185">Reference proteome</keyword>
<dbReference type="InterPro" id="IPR003730">
    <property type="entry name" value="Cu_polyphenol_OxRdtase"/>
</dbReference>
<evidence type="ECO:0000256" key="8">
    <source>
        <dbReference type="ARBA" id="ARBA00048968"/>
    </source>
</evidence>
<evidence type="ECO:0000313" key="11">
    <source>
        <dbReference type="EMBL" id="ABG58921.1"/>
    </source>
</evidence>
<dbReference type="OrthoDB" id="4279at2"/>
<dbReference type="CDD" id="cd16833">
    <property type="entry name" value="YfiH"/>
    <property type="match status" value="1"/>
</dbReference>
<dbReference type="KEGG" id="chu:CHU_1653"/>
<evidence type="ECO:0000256" key="2">
    <source>
        <dbReference type="ARBA" id="ARBA00007353"/>
    </source>
</evidence>
<keyword evidence="5" id="KW-0378">Hydrolase</keyword>
<evidence type="ECO:0000256" key="9">
    <source>
        <dbReference type="ARBA" id="ARBA00049893"/>
    </source>
</evidence>
<dbReference type="SUPFAM" id="SSF64438">
    <property type="entry name" value="CNF1/YfiH-like putative cysteine hydrolases"/>
    <property type="match status" value="1"/>
</dbReference>
<dbReference type="RefSeq" id="WP_011585038.1">
    <property type="nucleotide sequence ID" value="NC_008255.1"/>
</dbReference>
<dbReference type="AlphaFoldDB" id="A0A6N4SRL5"/>
<comment type="catalytic activity">
    <reaction evidence="7">
        <text>adenosine + H2O + H(+) = inosine + NH4(+)</text>
        <dbReference type="Rhea" id="RHEA:24408"/>
        <dbReference type="ChEBI" id="CHEBI:15377"/>
        <dbReference type="ChEBI" id="CHEBI:15378"/>
        <dbReference type="ChEBI" id="CHEBI:16335"/>
        <dbReference type="ChEBI" id="CHEBI:17596"/>
        <dbReference type="ChEBI" id="CHEBI:28938"/>
        <dbReference type="EC" id="3.5.4.4"/>
    </reaction>
    <physiologicalReaction direction="left-to-right" evidence="7">
        <dbReference type="Rhea" id="RHEA:24409"/>
    </physiologicalReaction>
</comment>
<dbReference type="PANTHER" id="PTHR30616:SF2">
    <property type="entry name" value="PURINE NUCLEOSIDE PHOSPHORYLASE LACC1"/>
    <property type="match status" value="1"/>
</dbReference>
<dbReference type="Proteomes" id="UP000001822">
    <property type="component" value="Chromosome"/>
</dbReference>
<comment type="catalytic activity">
    <reaction evidence="1">
        <text>inosine + phosphate = alpha-D-ribose 1-phosphate + hypoxanthine</text>
        <dbReference type="Rhea" id="RHEA:27646"/>
        <dbReference type="ChEBI" id="CHEBI:17368"/>
        <dbReference type="ChEBI" id="CHEBI:17596"/>
        <dbReference type="ChEBI" id="CHEBI:43474"/>
        <dbReference type="ChEBI" id="CHEBI:57720"/>
        <dbReference type="EC" id="2.4.2.1"/>
    </reaction>
    <physiologicalReaction direction="left-to-right" evidence="1">
        <dbReference type="Rhea" id="RHEA:27647"/>
    </physiologicalReaction>
</comment>
<dbReference type="Pfam" id="PF02578">
    <property type="entry name" value="Cu-oxidase_4"/>
    <property type="match status" value="1"/>
</dbReference>
<comment type="similarity">
    <text evidence="2 10">Belongs to the purine nucleoside phosphorylase YfiH/LACC1 family.</text>
</comment>